<dbReference type="EMBL" id="CAJPVJ010000488">
    <property type="protein sequence ID" value="CAG2162649.1"/>
    <property type="molecule type" value="Genomic_DNA"/>
</dbReference>
<dbReference type="PANTHER" id="PTHR22607:SF3">
    <property type="entry name" value="CDK2-ASSOCIATED PROTEIN 1, ISOFORM B"/>
    <property type="match status" value="1"/>
</dbReference>
<dbReference type="Gene3D" id="6.10.140.1300">
    <property type="match status" value="1"/>
</dbReference>
<dbReference type="PANTHER" id="PTHR22607">
    <property type="entry name" value="DELETED IN ORAL CANCER 1/CDK2-ASSOCIATED PROTEIN 1"/>
    <property type="match status" value="1"/>
</dbReference>
<evidence type="ECO:0000313" key="5">
    <source>
        <dbReference type="EMBL" id="CAD7639840.1"/>
    </source>
</evidence>
<dbReference type="AlphaFoldDB" id="A0A7R9QD56"/>
<protein>
    <recommendedName>
        <fullName evidence="7">Cyclin-dependent kinase 2-associated protein 1</fullName>
    </recommendedName>
</protein>
<evidence type="ECO:0008006" key="7">
    <source>
        <dbReference type="Google" id="ProtNLM"/>
    </source>
</evidence>
<gene>
    <name evidence="5" type="ORF">ONB1V03_LOCUS2241</name>
</gene>
<dbReference type="GO" id="GO:0005737">
    <property type="term" value="C:cytoplasm"/>
    <property type="evidence" value="ECO:0007669"/>
    <property type="project" value="TreeGrafter"/>
</dbReference>
<dbReference type="InterPro" id="IPR017266">
    <property type="entry name" value="DOC_1/2"/>
</dbReference>
<name>A0A7R9QD56_9ACAR</name>
<dbReference type="OrthoDB" id="9628807at2759"/>
<comment type="subcellular location">
    <subcellularLocation>
        <location evidence="1">Nucleus</location>
    </subcellularLocation>
</comment>
<evidence type="ECO:0000256" key="2">
    <source>
        <dbReference type="ARBA" id="ARBA00008485"/>
    </source>
</evidence>
<evidence type="ECO:0000256" key="4">
    <source>
        <dbReference type="ARBA" id="ARBA00023242"/>
    </source>
</evidence>
<accession>A0A7R9QD56</accession>
<evidence type="ECO:0000313" key="6">
    <source>
        <dbReference type="Proteomes" id="UP000728032"/>
    </source>
</evidence>
<evidence type="ECO:0000256" key="1">
    <source>
        <dbReference type="ARBA" id="ARBA00004123"/>
    </source>
</evidence>
<organism evidence="5">
    <name type="scientific">Oppiella nova</name>
    <dbReference type="NCBI Taxonomy" id="334625"/>
    <lineage>
        <taxon>Eukaryota</taxon>
        <taxon>Metazoa</taxon>
        <taxon>Ecdysozoa</taxon>
        <taxon>Arthropoda</taxon>
        <taxon>Chelicerata</taxon>
        <taxon>Arachnida</taxon>
        <taxon>Acari</taxon>
        <taxon>Acariformes</taxon>
        <taxon>Sarcoptiformes</taxon>
        <taxon>Oribatida</taxon>
        <taxon>Brachypylina</taxon>
        <taxon>Oppioidea</taxon>
        <taxon>Oppiidae</taxon>
        <taxon>Oppiella</taxon>
    </lineage>
</organism>
<dbReference type="EMBL" id="OC915313">
    <property type="protein sequence ID" value="CAD7639840.1"/>
    <property type="molecule type" value="Genomic_DNA"/>
</dbReference>
<evidence type="ECO:0000256" key="3">
    <source>
        <dbReference type="ARBA" id="ARBA00022553"/>
    </source>
</evidence>
<sequence length="121" mass="13021">MEEKQMSSESALVLGSMSGQLGPQMVTSSVPSVQTSFAGGVPTLLTPSQLSSLTISPVQQSANSTSKYAQLLQVIEELGKDIRPTYSGSKSSAERLKRGIIHARILVRECLIETERNNARN</sequence>
<keyword evidence="3" id="KW-0597">Phosphoprotein</keyword>
<keyword evidence="6" id="KW-1185">Reference proteome</keyword>
<dbReference type="GO" id="GO:0005634">
    <property type="term" value="C:nucleus"/>
    <property type="evidence" value="ECO:0007669"/>
    <property type="project" value="UniProtKB-SubCell"/>
</dbReference>
<dbReference type="Proteomes" id="UP000728032">
    <property type="component" value="Unassembled WGS sequence"/>
</dbReference>
<dbReference type="Pfam" id="PF09806">
    <property type="entry name" value="CDK2AP"/>
    <property type="match status" value="1"/>
</dbReference>
<proteinExistence type="inferred from homology"/>
<comment type="similarity">
    <text evidence="2">Belongs to the CDK2AP family.</text>
</comment>
<reference evidence="5" key="1">
    <citation type="submission" date="2020-11" db="EMBL/GenBank/DDBJ databases">
        <authorList>
            <person name="Tran Van P."/>
        </authorList>
    </citation>
    <scope>NUCLEOTIDE SEQUENCE</scope>
</reference>
<keyword evidence="4" id="KW-0539">Nucleus</keyword>